<dbReference type="Proteomes" id="UP000290876">
    <property type="component" value="Chromosome"/>
</dbReference>
<dbReference type="KEGG" id="mcob:NCTC10184_00472"/>
<dbReference type="GO" id="GO:0005829">
    <property type="term" value="C:cytosol"/>
    <property type="evidence" value="ECO:0007669"/>
    <property type="project" value="TreeGrafter"/>
</dbReference>
<evidence type="ECO:0000256" key="6">
    <source>
        <dbReference type="ARBA" id="ARBA00047615"/>
    </source>
</evidence>
<dbReference type="EMBL" id="LR215043">
    <property type="protein sequence ID" value="VEU78234.1"/>
    <property type="molecule type" value="Genomic_DNA"/>
</dbReference>
<dbReference type="AlphaFoldDB" id="A0A449BAK6"/>
<dbReference type="OrthoDB" id="9807434at2"/>
<dbReference type="Gene3D" id="3.40.50.300">
    <property type="entry name" value="P-loop containing nucleotide triphosphate hydrolases"/>
    <property type="match status" value="1"/>
</dbReference>
<dbReference type="Pfam" id="PF02224">
    <property type="entry name" value="Cytidylate_kin"/>
    <property type="match status" value="1"/>
</dbReference>
<evidence type="ECO:0000256" key="4">
    <source>
        <dbReference type="ARBA" id="ARBA00022777"/>
    </source>
</evidence>
<dbReference type="RefSeq" id="WP_129623072.1">
    <property type="nucleotide sequence ID" value="NZ_LR215043.1"/>
</dbReference>
<comment type="similarity">
    <text evidence="1 8">Belongs to the cytidylate kinase family. Type 1 subfamily.</text>
</comment>
<dbReference type="NCBIfam" id="TIGR00017">
    <property type="entry name" value="cmk"/>
    <property type="match status" value="1"/>
</dbReference>
<gene>
    <name evidence="8 10" type="primary">cmk</name>
    <name evidence="10" type="ORF">NCTC10184_00472</name>
</gene>
<organism evidence="10 11">
    <name type="scientific">Mycoplasmopsis columbinasalis</name>
    <dbReference type="NCBI Taxonomy" id="114880"/>
    <lineage>
        <taxon>Bacteria</taxon>
        <taxon>Bacillati</taxon>
        <taxon>Mycoplasmatota</taxon>
        <taxon>Mycoplasmoidales</taxon>
        <taxon>Metamycoplasmataceae</taxon>
        <taxon>Mycoplasmopsis</taxon>
    </lineage>
</organism>
<keyword evidence="5 8" id="KW-0067">ATP-binding</keyword>
<dbReference type="EC" id="2.7.4.25" evidence="8"/>
<keyword evidence="3 8" id="KW-0547">Nucleotide-binding</keyword>
<keyword evidence="8" id="KW-0963">Cytoplasm</keyword>
<dbReference type="InterPro" id="IPR027417">
    <property type="entry name" value="P-loop_NTPase"/>
</dbReference>
<proteinExistence type="inferred from homology"/>
<evidence type="ECO:0000256" key="5">
    <source>
        <dbReference type="ARBA" id="ARBA00022840"/>
    </source>
</evidence>
<sequence length="227" mass="25896">MKKINIAIDGPSGAGKSSVSEALAKKLNYIFINTGSFYRAVALYSLRNNIDPTDENEVIANLQTLNPHSITINNQEQIFLDGENITNTIRADQISKYASQIAAYKLVREFVVNRIQHITKNDKGYIMDGRDTTFRIMPYAEVKIFLTASASERAKRRIKQNYESGYNTDYQTVYEEVKQRDYQDSHRATDPLHKVEDAIEIDCTEMNFEAVLNKIIEIVESKVNDAK</sequence>
<dbReference type="GO" id="GO:0015949">
    <property type="term" value="P:nucleobase-containing small molecule interconversion"/>
    <property type="evidence" value="ECO:0007669"/>
    <property type="project" value="TreeGrafter"/>
</dbReference>
<dbReference type="InterPro" id="IPR008144">
    <property type="entry name" value="Guanylate_kin-like_dom"/>
</dbReference>
<dbReference type="PROSITE" id="PS50052">
    <property type="entry name" value="GUANYLATE_KINASE_2"/>
    <property type="match status" value="1"/>
</dbReference>
<keyword evidence="2 8" id="KW-0808">Transferase</keyword>
<dbReference type="InterPro" id="IPR003136">
    <property type="entry name" value="Cytidylate_kin"/>
</dbReference>
<accession>A0A449BAK6</accession>
<protein>
    <recommendedName>
        <fullName evidence="8">Cytidylate kinase</fullName>
        <shortName evidence="8">CK</shortName>
        <ecNumber evidence="8">2.7.4.25</ecNumber>
    </recommendedName>
    <alternativeName>
        <fullName evidence="8">Cytidine monophosphate kinase</fullName>
        <shortName evidence="8">CMP kinase</shortName>
    </alternativeName>
</protein>
<comment type="catalytic activity">
    <reaction evidence="7 8">
        <text>CMP + ATP = CDP + ADP</text>
        <dbReference type="Rhea" id="RHEA:11600"/>
        <dbReference type="ChEBI" id="CHEBI:30616"/>
        <dbReference type="ChEBI" id="CHEBI:58069"/>
        <dbReference type="ChEBI" id="CHEBI:60377"/>
        <dbReference type="ChEBI" id="CHEBI:456216"/>
        <dbReference type="EC" id="2.7.4.25"/>
    </reaction>
</comment>
<dbReference type="GO" id="GO:0005524">
    <property type="term" value="F:ATP binding"/>
    <property type="evidence" value="ECO:0007669"/>
    <property type="project" value="UniProtKB-UniRule"/>
</dbReference>
<name>A0A449BAK6_9BACT</name>
<evidence type="ECO:0000256" key="8">
    <source>
        <dbReference type="HAMAP-Rule" id="MF_00238"/>
    </source>
</evidence>
<evidence type="ECO:0000259" key="9">
    <source>
        <dbReference type="PROSITE" id="PS50052"/>
    </source>
</evidence>
<evidence type="ECO:0000256" key="2">
    <source>
        <dbReference type="ARBA" id="ARBA00022679"/>
    </source>
</evidence>
<feature type="domain" description="Guanylate kinase-like" evidence="9">
    <location>
        <begin position="3"/>
        <end position="220"/>
    </location>
</feature>
<dbReference type="GO" id="GO:0006220">
    <property type="term" value="P:pyrimidine nucleotide metabolic process"/>
    <property type="evidence" value="ECO:0007669"/>
    <property type="project" value="UniProtKB-UniRule"/>
</dbReference>
<keyword evidence="4 8" id="KW-0418">Kinase</keyword>
<dbReference type="HAMAP" id="MF_00238">
    <property type="entry name" value="Cytidyl_kinase_type1"/>
    <property type="match status" value="1"/>
</dbReference>
<comment type="subcellular location">
    <subcellularLocation>
        <location evidence="8">Cytoplasm</location>
    </subcellularLocation>
</comment>
<keyword evidence="11" id="KW-1185">Reference proteome</keyword>
<dbReference type="GO" id="GO:0036431">
    <property type="term" value="F:dCMP kinase activity"/>
    <property type="evidence" value="ECO:0007669"/>
    <property type="project" value="InterPro"/>
</dbReference>
<dbReference type="CDD" id="cd02020">
    <property type="entry name" value="CMPK"/>
    <property type="match status" value="1"/>
</dbReference>
<evidence type="ECO:0000256" key="1">
    <source>
        <dbReference type="ARBA" id="ARBA00009427"/>
    </source>
</evidence>
<feature type="binding site" evidence="8">
    <location>
        <begin position="10"/>
        <end position="18"/>
    </location>
    <ligand>
        <name>ATP</name>
        <dbReference type="ChEBI" id="CHEBI:30616"/>
    </ligand>
</feature>
<dbReference type="InterPro" id="IPR011994">
    <property type="entry name" value="Cytidylate_kinase_dom"/>
</dbReference>
<dbReference type="GO" id="GO:0036430">
    <property type="term" value="F:CMP kinase activity"/>
    <property type="evidence" value="ECO:0007669"/>
    <property type="project" value="RHEA"/>
</dbReference>
<evidence type="ECO:0000313" key="11">
    <source>
        <dbReference type="Proteomes" id="UP000290876"/>
    </source>
</evidence>
<dbReference type="PANTHER" id="PTHR21299:SF2">
    <property type="entry name" value="CYTIDYLATE KINASE"/>
    <property type="match status" value="1"/>
</dbReference>
<reference evidence="10 11" key="1">
    <citation type="submission" date="2019-01" db="EMBL/GenBank/DDBJ databases">
        <authorList>
            <consortium name="Pathogen Informatics"/>
        </authorList>
    </citation>
    <scope>NUCLEOTIDE SEQUENCE [LARGE SCALE GENOMIC DNA]</scope>
    <source>
        <strain evidence="10 11">NCTC10184</strain>
    </source>
</reference>
<comment type="catalytic activity">
    <reaction evidence="6 8">
        <text>dCMP + ATP = dCDP + ADP</text>
        <dbReference type="Rhea" id="RHEA:25094"/>
        <dbReference type="ChEBI" id="CHEBI:30616"/>
        <dbReference type="ChEBI" id="CHEBI:57566"/>
        <dbReference type="ChEBI" id="CHEBI:58593"/>
        <dbReference type="ChEBI" id="CHEBI:456216"/>
        <dbReference type="EC" id="2.7.4.25"/>
    </reaction>
</comment>
<evidence type="ECO:0000256" key="7">
    <source>
        <dbReference type="ARBA" id="ARBA00048478"/>
    </source>
</evidence>
<evidence type="ECO:0000313" key="10">
    <source>
        <dbReference type="EMBL" id="VEU78234.1"/>
    </source>
</evidence>
<dbReference type="SUPFAM" id="SSF52540">
    <property type="entry name" value="P-loop containing nucleoside triphosphate hydrolases"/>
    <property type="match status" value="1"/>
</dbReference>
<evidence type="ECO:0000256" key="3">
    <source>
        <dbReference type="ARBA" id="ARBA00022741"/>
    </source>
</evidence>
<dbReference type="PANTHER" id="PTHR21299">
    <property type="entry name" value="CYTIDYLATE KINASE/PANTOATE-BETA-ALANINE LIGASE"/>
    <property type="match status" value="1"/>
</dbReference>